<evidence type="ECO:0000259" key="8">
    <source>
        <dbReference type="Pfam" id="PF04239"/>
    </source>
</evidence>
<feature type="transmembrane region" description="Helical" evidence="7">
    <location>
        <begin position="78"/>
        <end position="96"/>
    </location>
</feature>
<evidence type="ECO:0000256" key="1">
    <source>
        <dbReference type="ARBA" id="ARBA00004651"/>
    </source>
</evidence>
<evidence type="ECO:0000313" key="10">
    <source>
        <dbReference type="Proteomes" id="UP000664369"/>
    </source>
</evidence>
<comment type="caution">
    <text evidence="9">The sequence shown here is derived from an EMBL/GenBank/DDBJ whole genome shotgun (WGS) entry which is preliminary data.</text>
</comment>
<dbReference type="EMBL" id="JAGETZ010000010">
    <property type="protein sequence ID" value="MBO2011296.1"/>
    <property type="molecule type" value="Genomic_DNA"/>
</dbReference>
<dbReference type="PANTHER" id="PTHR34582:SF6">
    <property type="entry name" value="UPF0702 TRANSMEMBRANE PROTEIN YCAP"/>
    <property type="match status" value="1"/>
</dbReference>
<name>A0ABS3QJ67_9BACT</name>
<accession>A0ABS3QJ67</accession>
<keyword evidence="4 7" id="KW-0812">Transmembrane</keyword>
<sequence length="245" mass="27648">MKKEEIHFGDWHRLFIGNNPGEFLLEVAIRTIVIYLFLLLLMRFMGKRMNAQLNVVELSVMIMLGGIVSVAMQLPDRGLLHSIMTLGCMLVLYRGINWLAFKNQTVERLVQGDLEQVVADGELDLKAMANARLSREQLFAQLRKAKIQHLGQVKRVYMEANGEFSIYQQQPPKPGLSVLPDKDTALHFAEPADMQQQACERCGHTEPTGQHPGNCSRCDSGTWTKAVQLKQPRKEAQPQPEPALS</sequence>
<evidence type="ECO:0000256" key="5">
    <source>
        <dbReference type="ARBA" id="ARBA00022989"/>
    </source>
</evidence>
<dbReference type="InterPro" id="IPR023090">
    <property type="entry name" value="UPF0702_alpha/beta_dom_sf"/>
</dbReference>
<dbReference type="Pfam" id="PF04239">
    <property type="entry name" value="DUF421"/>
    <property type="match status" value="1"/>
</dbReference>
<evidence type="ECO:0000256" key="7">
    <source>
        <dbReference type="SAM" id="Phobius"/>
    </source>
</evidence>
<feature type="domain" description="YetF C-terminal" evidence="8">
    <location>
        <begin position="102"/>
        <end position="171"/>
    </location>
</feature>
<evidence type="ECO:0000313" key="9">
    <source>
        <dbReference type="EMBL" id="MBO2011296.1"/>
    </source>
</evidence>
<comment type="subcellular location">
    <subcellularLocation>
        <location evidence="1">Cell membrane</location>
        <topology evidence="1">Multi-pass membrane protein</topology>
    </subcellularLocation>
</comment>
<dbReference type="InterPro" id="IPR007353">
    <property type="entry name" value="DUF421"/>
</dbReference>
<organism evidence="9 10">
    <name type="scientific">Hymenobacter negativus</name>
    <dbReference type="NCBI Taxonomy" id="2795026"/>
    <lineage>
        <taxon>Bacteria</taxon>
        <taxon>Pseudomonadati</taxon>
        <taxon>Bacteroidota</taxon>
        <taxon>Cytophagia</taxon>
        <taxon>Cytophagales</taxon>
        <taxon>Hymenobacteraceae</taxon>
        <taxon>Hymenobacter</taxon>
    </lineage>
</organism>
<feature type="transmembrane region" description="Helical" evidence="7">
    <location>
        <begin position="53"/>
        <end position="72"/>
    </location>
</feature>
<proteinExistence type="inferred from homology"/>
<dbReference type="RefSeq" id="WP_208176988.1">
    <property type="nucleotide sequence ID" value="NZ_JAGETZ010000010.1"/>
</dbReference>
<protein>
    <submittedName>
        <fullName evidence="9">DUF421 domain-containing protein</fullName>
    </submittedName>
</protein>
<dbReference type="PANTHER" id="PTHR34582">
    <property type="entry name" value="UPF0702 TRANSMEMBRANE PROTEIN YCAP"/>
    <property type="match status" value="1"/>
</dbReference>
<evidence type="ECO:0000256" key="4">
    <source>
        <dbReference type="ARBA" id="ARBA00022692"/>
    </source>
</evidence>
<reference evidence="9 10" key="1">
    <citation type="submission" date="2021-03" db="EMBL/GenBank/DDBJ databases">
        <authorList>
            <person name="Kim M.K."/>
        </authorList>
    </citation>
    <scope>NUCLEOTIDE SEQUENCE [LARGE SCALE GENOMIC DNA]</scope>
    <source>
        <strain evidence="9 10">BT442</strain>
    </source>
</reference>
<keyword evidence="10" id="KW-1185">Reference proteome</keyword>
<keyword evidence="3" id="KW-1003">Cell membrane</keyword>
<evidence type="ECO:0000256" key="3">
    <source>
        <dbReference type="ARBA" id="ARBA00022475"/>
    </source>
</evidence>
<dbReference type="Proteomes" id="UP000664369">
    <property type="component" value="Unassembled WGS sequence"/>
</dbReference>
<keyword evidence="5 7" id="KW-1133">Transmembrane helix</keyword>
<keyword evidence="6 7" id="KW-0472">Membrane</keyword>
<dbReference type="Gene3D" id="3.30.240.20">
    <property type="entry name" value="bsu07140 like domains"/>
    <property type="match status" value="1"/>
</dbReference>
<comment type="similarity">
    <text evidence="2">Belongs to the UPF0702 family.</text>
</comment>
<gene>
    <name evidence="9" type="ORF">J4E00_19690</name>
</gene>
<evidence type="ECO:0000256" key="2">
    <source>
        <dbReference type="ARBA" id="ARBA00006448"/>
    </source>
</evidence>
<feature type="transmembrane region" description="Helical" evidence="7">
    <location>
        <begin position="23"/>
        <end position="41"/>
    </location>
</feature>
<evidence type="ECO:0000256" key="6">
    <source>
        <dbReference type="ARBA" id="ARBA00023136"/>
    </source>
</evidence>